<dbReference type="Proteomes" id="UP000010798">
    <property type="component" value="Chromosome"/>
</dbReference>
<reference evidence="1 2" key="1">
    <citation type="submission" date="2012-02" db="EMBL/GenBank/DDBJ databases">
        <title>Complete sequence of chromosome of Singulisphaera acidiphila DSM 18658.</title>
        <authorList>
            <consortium name="US DOE Joint Genome Institute (JGI-PGF)"/>
            <person name="Lucas S."/>
            <person name="Copeland A."/>
            <person name="Lapidus A."/>
            <person name="Glavina del Rio T."/>
            <person name="Dalin E."/>
            <person name="Tice H."/>
            <person name="Bruce D."/>
            <person name="Goodwin L."/>
            <person name="Pitluck S."/>
            <person name="Peters L."/>
            <person name="Ovchinnikova G."/>
            <person name="Chertkov O."/>
            <person name="Kyrpides N."/>
            <person name="Mavromatis K."/>
            <person name="Ivanova N."/>
            <person name="Brettin T."/>
            <person name="Detter J.C."/>
            <person name="Han C."/>
            <person name="Larimer F."/>
            <person name="Land M."/>
            <person name="Hauser L."/>
            <person name="Markowitz V."/>
            <person name="Cheng J.-F."/>
            <person name="Hugenholtz P."/>
            <person name="Woyke T."/>
            <person name="Wu D."/>
            <person name="Tindall B."/>
            <person name="Pomrenke H."/>
            <person name="Brambilla E."/>
            <person name="Klenk H.-P."/>
            <person name="Eisen J.A."/>
        </authorList>
    </citation>
    <scope>NUCLEOTIDE SEQUENCE [LARGE SCALE GENOMIC DNA]</scope>
    <source>
        <strain evidence="2">ATCC BAA-1392 / DSM 18658 / VKM B-2454 / MOB10</strain>
    </source>
</reference>
<protein>
    <submittedName>
        <fullName evidence="1">Uncharacterized protein</fullName>
    </submittedName>
</protein>
<proteinExistence type="predicted"/>
<gene>
    <name evidence="1" type="ordered locus">Sinac_5691</name>
</gene>
<dbReference type="STRING" id="886293.Sinac_5691"/>
<name>L0DKM8_SINAD</name>
<dbReference type="PROSITE" id="PS51257">
    <property type="entry name" value="PROKAR_LIPOPROTEIN"/>
    <property type="match status" value="1"/>
</dbReference>
<dbReference type="RefSeq" id="WP_015248919.1">
    <property type="nucleotide sequence ID" value="NC_019892.1"/>
</dbReference>
<keyword evidence="2" id="KW-1185">Reference proteome</keyword>
<dbReference type="EMBL" id="CP003364">
    <property type="protein sequence ID" value="AGA29822.1"/>
    <property type="molecule type" value="Genomic_DNA"/>
</dbReference>
<organism evidence="1 2">
    <name type="scientific">Singulisphaera acidiphila (strain ATCC BAA-1392 / DSM 18658 / VKM B-2454 / MOB10)</name>
    <dbReference type="NCBI Taxonomy" id="886293"/>
    <lineage>
        <taxon>Bacteria</taxon>
        <taxon>Pseudomonadati</taxon>
        <taxon>Planctomycetota</taxon>
        <taxon>Planctomycetia</taxon>
        <taxon>Isosphaerales</taxon>
        <taxon>Isosphaeraceae</taxon>
        <taxon>Singulisphaera</taxon>
    </lineage>
</organism>
<accession>L0DKM8</accession>
<dbReference type="OrthoDB" id="9995100at2"/>
<evidence type="ECO:0000313" key="1">
    <source>
        <dbReference type="EMBL" id="AGA29822.1"/>
    </source>
</evidence>
<evidence type="ECO:0000313" key="2">
    <source>
        <dbReference type="Proteomes" id="UP000010798"/>
    </source>
</evidence>
<sequence length="115" mass="12222">MRHVFRSSIVSAAVIGAAGLISGCVDDADHPDAKIAEKAIGITDNKTTKAVETSRDLQVVKDTKVIDTKTGETLSETTESTPVKITKESKEKVNVDVNVGQTKATRTEGEKIPAK</sequence>
<dbReference type="HOGENOM" id="CLU_2107381_0_0_0"/>
<dbReference type="AlphaFoldDB" id="L0DKM8"/>
<dbReference type="KEGG" id="saci:Sinac_5691"/>